<dbReference type="PATRIC" id="fig|470.1402.peg.476"/>
<proteinExistence type="predicted"/>
<feature type="transmembrane region" description="Helical" evidence="1">
    <location>
        <begin position="46"/>
        <end position="63"/>
    </location>
</feature>
<evidence type="ECO:0000256" key="1">
    <source>
        <dbReference type="SAM" id="Phobius"/>
    </source>
</evidence>
<dbReference type="AlphaFoldDB" id="A0A0C4Y2T8"/>
<organism evidence="2">
    <name type="scientific">Acinetobacter baumannii</name>
    <dbReference type="NCBI Taxonomy" id="470"/>
    <lineage>
        <taxon>Bacteria</taxon>
        <taxon>Pseudomonadati</taxon>
        <taxon>Pseudomonadota</taxon>
        <taxon>Gammaproteobacteria</taxon>
        <taxon>Moraxellales</taxon>
        <taxon>Moraxellaceae</taxon>
        <taxon>Acinetobacter</taxon>
        <taxon>Acinetobacter calcoaceticus/baumannii complex</taxon>
    </lineage>
</organism>
<name>A0A0C4Y2T8_ACIBA</name>
<dbReference type="EMBL" id="KM922672">
    <property type="protein sequence ID" value="AJF79909.1"/>
    <property type="molecule type" value="Genomic_DNA"/>
</dbReference>
<keyword evidence="1" id="KW-0472">Membrane</keyword>
<geneLocation type="plasmid" evidence="2">
    <name>pAZJ221</name>
</geneLocation>
<keyword evidence="1" id="KW-0812">Transmembrane</keyword>
<accession>A0A0C4Y2T8</accession>
<reference evidence="2" key="2">
    <citation type="journal article" date="2015" name="Antimicrob. Agents Chemother.">
        <title>Dissemination of blaOXA-23 in Acinetobacter spp. in China: Main Roles of Conjugative Plasmid pAZJ221 and Transposon Tn2009.</title>
        <authorList>
            <person name="Liu L.L."/>
            <person name="Ji S.J."/>
            <person name="Ruan Z."/>
            <person name="Fu Y."/>
            <person name="Fu Y.Q."/>
            <person name="Wang Y.F."/>
            <person name="Yu Y.S."/>
        </authorList>
    </citation>
    <scope>NUCLEOTIDE SEQUENCE</scope>
    <source>
        <strain evidence="2">A221</strain>
        <plasmid evidence="2">pAZJ221</plasmid>
    </source>
</reference>
<keyword evidence="1" id="KW-1133">Transmembrane helix</keyword>
<sequence length="74" mass="8388">MFELKTGNKEYHESQLRKTKIFIIIQVTILILVNLYTIILKGKIDLGLSTIILFSIGLGLLGLKKVLTALQKFK</sequence>
<dbReference type="RefSeq" id="WP_000462439.1">
    <property type="nucleotide sequence ID" value="NZ_CP018144.1"/>
</dbReference>
<reference evidence="2" key="1">
    <citation type="submission" date="2014-10" db="EMBL/GenBank/DDBJ databases">
        <authorList>
            <person name="Liu L."/>
            <person name="Ji S."/>
            <person name="Ruan Z."/>
            <person name="Fu Y."/>
            <person name="Fu Y."/>
            <person name="Wang Y."/>
            <person name="Yu Y."/>
        </authorList>
    </citation>
    <scope>NUCLEOTIDE SEQUENCE</scope>
    <source>
        <strain evidence="2">A221</strain>
        <plasmid evidence="2">pAZJ221</plasmid>
    </source>
</reference>
<keyword evidence="2" id="KW-0614">Plasmid</keyword>
<evidence type="ECO:0000313" key="2">
    <source>
        <dbReference type="EMBL" id="AJF79909.1"/>
    </source>
</evidence>
<protein>
    <submittedName>
        <fullName evidence="2">Uncharacterized protein</fullName>
    </submittedName>
</protein>
<feature type="transmembrane region" description="Helical" evidence="1">
    <location>
        <begin position="21"/>
        <end position="40"/>
    </location>
</feature>
<gene>
    <name evidence="2" type="ORF">NG19_0073</name>
</gene>